<dbReference type="InterPro" id="IPR035595">
    <property type="entry name" value="UDP_glycos_trans_CS"/>
</dbReference>
<dbReference type="CDD" id="cd03784">
    <property type="entry name" value="GT1_Gtf-like"/>
    <property type="match status" value="1"/>
</dbReference>
<dbReference type="Gene3D" id="3.40.50.2000">
    <property type="entry name" value="Glycogen Phosphorylase B"/>
    <property type="match status" value="1"/>
</dbReference>
<dbReference type="AlphaFoldDB" id="A0A8K0CPQ7"/>
<keyword evidence="7" id="KW-1185">Reference proteome</keyword>
<evidence type="ECO:0000313" key="7">
    <source>
        <dbReference type="Proteomes" id="UP000801492"/>
    </source>
</evidence>
<evidence type="ECO:0000313" key="6">
    <source>
        <dbReference type="EMBL" id="KAF2888037.1"/>
    </source>
</evidence>
<keyword evidence="5" id="KW-0472">Membrane</keyword>
<gene>
    <name evidence="6" type="ORF">ILUMI_18136</name>
</gene>
<evidence type="ECO:0000256" key="1">
    <source>
        <dbReference type="ARBA" id="ARBA00009995"/>
    </source>
</evidence>
<dbReference type="Proteomes" id="UP000801492">
    <property type="component" value="Unassembled WGS sequence"/>
</dbReference>
<dbReference type="OrthoDB" id="5835829at2759"/>
<dbReference type="PROSITE" id="PS00375">
    <property type="entry name" value="UDPGT"/>
    <property type="match status" value="1"/>
</dbReference>
<sequence>MSSFPQKTPIKNYKDVDLSEFLKIYEENAEDVFDIIDVHPVISVVLLNTWITHETSLFLQLSTVQDFLKSDQNFDLVIVEEFVMHAFMGFCYKYNSPCITFSATGLSWLTSNQVANPISPAYIPNIVLPYFSNMNFFQRFFNSFMYVLCELMTHLYTLPKHNQMLQEYFPGAPHITELYYNISLTLINSHVSTHPPAPLVPNMIDVGGLHIKPPKELPKDLQEYLDSSEEGVVFFSMGSNFRSIDLPEEKREILLKTFGKLKQNILWKWEEENLPGKPSNVKISKWLPQTDVLAHPNIKLFITHGGLLSTTEAVYHGVPIVGIPLYGDQMMNLANAESNGIGRGLPYRELTEDKLTDLIQEVLTNPIYAYNAKRRSNIMRDQPMTPLERGVFWVEYVLRHKGAKHLRLAALNLAWYQYLLLDVIIFVIAVLLITFVTLRFVVRKCVSSKKKTRQVSKNKKRN</sequence>
<comment type="catalytic activity">
    <reaction evidence="5">
        <text>glucuronate acceptor + UDP-alpha-D-glucuronate = acceptor beta-D-glucuronoside + UDP + H(+)</text>
        <dbReference type="Rhea" id="RHEA:21032"/>
        <dbReference type="ChEBI" id="CHEBI:15378"/>
        <dbReference type="ChEBI" id="CHEBI:58052"/>
        <dbReference type="ChEBI" id="CHEBI:58223"/>
        <dbReference type="ChEBI" id="CHEBI:132367"/>
        <dbReference type="ChEBI" id="CHEBI:132368"/>
        <dbReference type="EC" id="2.4.1.17"/>
    </reaction>
</comment>
<name>A0A8K0CPQ7_IGNLU</name>
<dbReference type="FunFam" id="3.40.50.2000:FF:000050">
    <property type="entry name" value="UDP-glucuronosyltransferase"/>
    <property type="match status" value="1"/>
</dbReference>
<keyword evidence="5" id="KW-1133">Transmembrane helix</keyword>
<evidence type="ECO:0000256" key="4">
    <source>
        <dbReference type="RuleBase" id="RU003718"/>
    </source>
</evidence>
<evidence type="ECO:0000256" key="2">
    <source>
        <dbReference type="ARBA" id="ARBA00022676"/>
    </source>
</evidence>
<keyword evidence="5" id="KW-0812">Transmembrane</keyword>
<accession>A0A8K0CPQ7</accession>
<dbReference type="PANTHER" id="PTHR48043:SF159">
    <property type="entry name" value="EG:EG0003.4 PROTEIN-RELATED"/>
    <property type="match status" value="1"/>
</dbReference>
<proteinExistence type="inferred from homology"/>
<organism evidence="6 7">
    <name type="scientific">Ignelater luminosus</name>
    <name type="common">Cucubano</name>
    <name type="synonym">Pyrophorus luminosus</name>
    <dbReference type="NCBI Taxonomy" id="2038154"/>
    <lineage>
        <taxon>Eukaryota</taxon>
        <taxon>Metazoa</taxon>
        <taxon>Ecdysozoa</taxon>
        <taxon>Arthropoda</taxon>
        <taxon>Hexapoda</taxon>
        <taxon>Insecta</taxon>
        <taxon>Pterygota</taxon>
        <taxon>Neoptera</taxon>
        <taxon>Endopterygota</taxon>
        <taxon>Coleoptera</taxon>
        <taxon>Polyphaga</taxon>
        <taxon>Elateriformia</taxon>
        <taxon>Elateroidea</taxon>
        <taxon>Elateridae</taxon>
        <taxon>Agrypninae</taxon>
        <taxon>Pyrophorini</taxon>
        <taxon>Ignelater</taxon>
    </lineage>
</organism>
<evidence type="ECO:0000256" key="3">
    <source>
        <dbReference type="ARBA" id="ARBA00022679"/>
    </source>
</evidence>
<dbReference type="InterPro" id="IPR002213">
    <property type="entry name" value="UDP_glucos_trans"/>
</dbReference>
<comment type="subcellular location">
    <subcellularLocation>
        <location evidence="5">Membrane</location>
        <topology evidence="5">Single-pass membrane protein</topology>
    </subcellularLocation>
</comment>
<dbReference type="GO" id="GO:0016020">
    <property type="term" value="C:membrane"/>
    <property type="evidence" value="ECO:0007669"/>
    <property type="project" value="UniProtKB-SubCell"/>
</dbReference>
<keyword evidence="2 4" id="KW-0328">Glycosyltransferase</keyword>
<comment type="similarity">
    <text evidence="1 4">Belongs to the UDP-glycosyltransferase family.</text>
</comment>
<dbReference type="InterPro" id="IPR050271">
    <property type="entry name" value="UDP-glycosyltransferase"/>
</dbReference>
<dbReference type="EC" id="2.4.1.17" evidence="5"/>
<protein>
    <recommendedName>
        <fullName evidence="5">UDP-glucuronosyltransferase</fullName>
        <ecNumber evidence="5">2.4.1.17</ecNumber>
    </recommendedName>
</protein>
<evidence type="ECO:0000256" key="5">
    <source>
        <dbReference type="RuleBase" id="RU362059"/>
    </source>
</evidence>
<dbReference type="PANTHER" id="PTHR48043">
    <property type="entry name" value="EG:EG0003.4 PROTEIN-RELATED"/>
    <property type="match status" value="1"/>
</dbReference>
<dbReference type="Pfam" id="PF00201">
    <property type="entry name" value="UDPGT"/>
    <property type="match status" value="1"/>
</dbReference>
<dbReference type="EMBL" id="VTPC01080352">
    <property type="protein sequence ID" value="KAF2888037.1"/>
    <property type="molecule type" value="Genomic_DNA"/>
</dbReference>
<comment type="caution">
    <text evidence="6">The sequence shown here is derived from an EMBL/GenBank/DDBJ whole genome shotgun (WGS) entry which is preliminary data.</text>
</comment>
<reference evidence="6" key="1">
    <citation type="submission" date="2019-08" db="EMBL/GenBank/DDBJ databases">
        <title>The genome of the North American firefly Photinus pyralis.</title>
        <authorList>
            <consortium name="Photinus pyralis genome working group"/>
            <person name="Fallon T.R."/>
            <person name="Sander Lower S.E."/>
            <person name="Weng J.-K."/>
        </authorList>
    </citation>
    <scope>NUCLEOTIDE SEQUENCE</scope>
    <source>
        <strain evidence="6">TRF0915ILg1</strain>
        <tissue evidence="6">Whole body</tissue>
    </source>
</reference>
<dbReference type="SUPFAM" id="SSF53756">
    <property type="entry name" value="UDP-Glycosyltransferase/glycogen phosphorylase"/>
    <property type="match status" value="1"/>
</dbReference>
<feature type="transmembrane region" description="Helical" evidence="5">
    <location>
        <begin position="415"/>
        <end position="442"/>
    </location>
</feature>
<keyword evidence="3 4" id="KW-0808">Transferase</keyword>
<dbReference type="GO" id="GO:0015020">
    <property type="term" value="F:glucuronosyltransferase activity"/>
    <property type="evidence" value="ECO:0007669"/>
    <property type="project" value="UniProtKB-EC"/>
</dbReference>